<dbReference type="InterPro" id="IPR019476">
    <property type="entry name" value="T4SS_TraD_DNA-bd"/>
</dbReference>
<accession>A0A975YL29</accession>
<evidence type="ECO:0000313" key="2">
    <source>
        <dbReference type="EMBL" id="QXM26108.1"/>
    </source>
</evidence>
<proteinExistence type="predicted"/>
<dbReference type="EMBL" id="CP076448">
    <property type="protein sequence ID" value="QXM26108.1"/>
    <property type="molecule type" value="Genomic_DNA"/>
</dbReference>
<protein>
    <submittedName>
        <fullName evidence="2">Type IV secretory system conjugative DNA transfer family protein</fullName>
    </submittedName>
</protein>
<dbReference type="InterPro" id="IPR014969">
    <property type="entry name" value="DNA_S_DndE"/>
</dbReference>
<evidence type="ECO:0000313" key="3">
    <source>
        <dbReference type="Proteomes" id="UP000694001"/>
    </source>
</evidence>
<dbReference type="REBASE" id="618894">
    <property type="entry name" value="M.EspMSP2DndEP"/>
</dbReference>
<feature type="domain" description="Type IV secretion system coupling protein TraD DNA-binding" evidence="1">
    <location>
        <begin position="194"/>
        <end position="233"/>
    </location>
</feature>
<dbReference type="KEGG" id="elio:KO353_07975"/>
<keyword evidence="3" id="KW-1185">Reference proteome</keyword>
<dbReference type="Pfam" id="PF08870">
    <property type="entry name" value="DndE"/>
    <property type="match status" value="1"/>
</dbReference>
<organism evidence="2 3">
    <name type="scientific">Elioraea tepida</name>
    <dbReference type="NCBI Taxonomy" id="2843330"/>
    <lineage>
        <taxon>Bacteria</taxon>
        <taxon>Pseudomonadati</taxon>
        <taxon>Pseudomonadota</taxon>
        <taxon>Alphaproteobacteria</taxon>
        <taxon>Acetobacterales</taxon>
        <taxon>Elioraeaceae</taxon>
        <taxon>Elioraea</taxon>
    </lineage>
</organism>
<dbReference type="RefSeq" id="WP_218287159.1">
    <property type="nucleotide sequence ID" value="NZ_CP076448.1"/>
</dbReference>
<reference evidence="2" key="1">
    <citation type="submission" date="2021-06" db="EMBL/GenBank/DDBJ databases">
        <title>Elioraea tepida, sp. nov., a moderately thermophilic aerobic anoxygenic phototrophic bacterium isolated from an alkaline siliceous hot spring mat community in Yellowstone National Park, WY, USA.</title>
        <authorList>
            <person name="Saini M.K."/>
            <person name="Yoshida S."/>
            <person name="Sebastian A."/>
            <person name="Hirose S."/>
            <person name="Hara E."/>
            <person name="Tamaki H."/>
            <person name="Soulier N.T."/>
            <person name="Albert I."/>
            <person name="Hanada S."/>
            <person name="Bryant D.A."/>
            <person name="Tank M."/>
        </authorList>
    </citation>
    <scope>NUCLEOTIDE SEQUENCE</scope>
    <source>
        <strain evidence="2">MS-P2</strain>
    </source>
</reference>
<gene>
    <name evidence="2" type="ORF">KO353_07975</name>
</gene>
<name>A0A975YL29_9PROT</name>
<evidence type="ECO:0000259" key="1">
    <source>
        <dbReference type="Pfam" id="PF10412"/>
    </source>
</evidence>
<sequence length="327" mass="33799">MTAAASHRPSLDEIATAGFRATTETDEIARRIKDAIGAGANYVPARLAIGRSLALPDRPAPAKGEPGRTIKGENLFGTGADLATWVSLIIEHAGEAPPDLRAFQALVSAHWVRGMRLLAELYDASNGDAFEFKRSLAEAALPEGPAKPVDGTGPAPAAEGAPVALVIPVGEVAQDAASGETVTWALNAPGGSPHAAFMGAVGSGKTRTAAAMLRAIRARVPVPILAFDFKGDMSDTNNRLDQAFAATVIEPPRTPVPLDVLALSDRSRTGIALAAQRLRDSLATLRGSAFGPVQKGLFGDAAERALGAHAPCRLGDVLAALRAIYAD</sequence>
<dbReference type="AlphaFoldDB" id="A0A975YL29"/>
<dbReference type="Pfam" id="PF10412">
    <property type="entry name" value="TrwB_AAD_bind"/>
    <property type="match status" value="1"/>
</dbReference>
<dbReference type="Proteomes" id="UP000694001">
    <property type="component" value="Chromosome"/>
</dbReference>